<evidence type="ECO:0000313" key="2">
    <source>
        <dbReference type="EMBL" id="WRL45084.1"/>
    </source>
</evidence>
<dbReference type="EMBL" id="CP141259">
    <property type="protein sequence ID" value="WRL45084.1"/>
    <property type="molecule type" value="Genomic_DNA"/>
</dbReference>
<keyword evidence="3" id="KW-1185">Reference proteome</keyword>
<keyword evidence="1" id="KW-1133">Transmembrane helix</keyword>
<keyword evidence="1" id="KW-0472">Membrane</keyword>
<dbReference type="Proteomes" id="UP001626593">
    <property type="component" value="Chromosome"/>
</dbReference>
<evidence type="ECO:0000256" key="1">
    <source>
        <dbReference type="SAM" id="Phobius"/>
    </source>
</evidence>
<organism evidence="2 3">
    <name type="scientific">Aromatoleum evansii</name>
    <name type="common">Azoarcus evansii</name>
    <dbReference type="NCBI Taxonomy" id="59406"/>
    <lineage>
        <taxon>Bacteria</taxon>
        <taxon>Pseudomonadati</taxon>
        <taxon>Pseudomonadota</taxon>
        <taxon>Betaproteobacteria</taxon>
        <taxon>Rhodocyclales</taxon>
        <taxon>Rhodocyclaceae</taxon>
        <taxon>Aromatoleum</taxon>
    </lineage>
</organism>
<proteinExistence type="predicted"/>
<evidence type="ECO:0000313" key="3">
    <source>
        <dbReference type="Proteomes" id="UP001626593"/>
    </source>
</evidence>
<protein>
    <recommendedName>
        <fullName evidence="4">DUF304 domain-containing protein</fullName>
    </recommendedName>
</protein>
<gene>
    <name evidence="2" type="ORF">U5817_17985</name>
</gene>
<reference evidence="2 3" key="1">
    <citation type="submission" date="2023-12" db="EMBL/GenBank/DDBJ databases">
        <title>A. evansii MAY27, complete genome.</title>
        <authorList>
            <person name="Wang Y."/>
        </authorList>
    </citation>
    <scope>NUCLEOTIDE SEQUENCE [LARGE SCALE GENOMIC DNA]</scope>
    <source>
        <strain evidence="2 3">MAY27</strain>
    </source>
</reference>
<dbReference type="RefSeq" id="WP_407278313.1">
    <property type="nucleotide sequence ID" value="NZ_CP141259.1"/>
</dbReference>
<name>A0ABZ1AIH2_AROEV</name>
<feature type="transmembrane region" description="Helical" evidence="1">
    <location>
        <begin position="61"/>
        <end position="83"/>
    </location>
</feature>
<keyword evidence="1" id="KW-0812">Transmembrane</keyword>
<evidence type="ECO:0008006" key="4">
    <source>
        <dbReference type="Google" id="ProtNLM"/>
    </source>
</evidence>
<feature type="transmembrane region" description="Helical" evidence="1">
    <location>
        <begin position="21"/>
        <end position="41"/>
    </location>
</feature>
<sequence length="176" mass="20040">MSLKWNRNFNGGEIRHTERTVCLAFAPLSVAFYAYLFEFVWNLMTRKTGGFGAIPGAEKALLIFFGFSVFLALLITMFALVYLPATLSIRRDGTVTRDVLGISLRTRVGTPYFFDVREYTRANAFKKISYFDLHLRGPAGSHLVTMRGDRDNFRALSELARIPLVTDGKDRTQRQK</sequence>
<accession>A0ABZ1AIH2</accession>